<dbReference type="Pfam" id="PF02386">
    <property type="entry name" value="TrkH"/>
    <property type="match status" value="1"/>
</dbReference>
<dbReference type="Proteomes" id="UP000474757">
    <property type="component" value="Unassembled WGS sequence"/>
</dbReference>
<dbReference type="PANTHER" id="PTHR32024">
    <property type="entry name" value="TRK SYSTEM POTASSIUM UPTAKE PROTEIN TRKG-RELATED"/>
    <property type="match status" value="1"/>
</dbReference>
<dbReference type="InterPro" id="IPR003445">
    <property type="entry name" value="Cat_transpt"/>
</dbReference>
<organism evidence="9 10">
    <name type="scientific">Pseudoroseicyclus tamaricis</name>
    <dbReference type="NCBI Taxonomy" id="2705421"/>
    <lineage>
        <taxon>Bacteria</taxon>
        <taxon>Pseudomonadati</taxon>
        <taxon>Pseudomonadota</taxon>
        <taxon>Alphaproteobacteria</taxon>
        <taxon>Rhodobacterales</taxon>
        <taxon>Paracoccaceae</taxon>
        <taxon>Pseudoroseicyclus</taxon>
    </lineage>
</organism>
<comment type="subcellular location">
    <subcellularLocation>
        <location evidence="1">Cell membrane</location>
        <topology evidence="1">Multi-pass membrane protein</topology>
    </subcellularLocation>
</comment>
<dbReference type="GO" id="GO:0030001">
    <property type="term" value="P:metal ion transport"/>
    <property type="evidence" value="ECO:0007669"/>
    <property type="project" value="UniProtKB-ARBA"/>
</dbReference>
<feature type="transmembrane region" description="Helical" evidence="8">
    <location>
        <begin position="357"/>
        <end position="377"/>
    </location>
</feature>
<dbReference type="RefSeq" id="WP_163894144.1">
    <property type="nucleotide sequence ID" value="NZ_JAAFYS010000003.1"/>
</dbReference>
<dbReference type="EMBL" id="JAAGAB010000003">
    <property type="protein sequence ID" value="NDV01780.1"/>
    <property type="molecule type" value="Genomic_DNA"/>
</dbReference>
<feature type="transmembrane region" description="Helical" evidence="8">
    <location>
        <begin position="201"/>
        <end position="221"/>
    </location>
</feature>
<evidence type="ECO:0000256" key="3">
    <source>
        <dbReference type="ARBA" id="ARBA00022475"/>
    </source>
</evidence>
<name>A0A6B2JUP6_9RHOB</name>
<feature type="transmembrane region" description="Helical" evidence="8">
    <location>
        <begin position="241"/>
        <end position="258"/>
    </location>
</feature>
<keyword evidence="7 8" id="KW-0472">Membrane</keyword>
<accession>A0A6B2JUP6</accession>
<feature type="transmembrane region" description="Helical" evidence="8">
    <location>
        <begin position="87"/>
        <end position="111"/>
    </location>
</feature>
<feature type="transmembrane region" description="Helical" evidence="8">
    <location>
        <begin position="295"/>
        <end position="313"/>
    </location>
</feature>
<evidence type="ECO:0000256" key="1">
    <source>
        <dbReference type="ARBA" id="ARBA00004651"/>
    </source>
</evidence>
<evidence type="ECO:0000313" key="9">
    <source>
        <dbReference type="EMBL" id="NDV01780.1"/>
    </source>
</evidence>
<evidence type="ECO:0000256" key="4">
    <source>
        <dbReference type="ARBA" id="ARBA00022692"/>
    </source>
</evidence>
<keyword evidence="6" id="KW-0406">Ion transport</keyword>
<dbReference type="AlphaFoldDB" id="A0A6B2JUP6"/>
<protein>
    <submittedName>
        <fullName evidence="9">Potassium transporter KtrB</fullName>
    </submittedName>
</protein>
<proteinExistence type="predicted"/>
<dbReference type="GO" id="GO:0008324">
    <property type="term" value="F:monoatomic cation transmembrane transporter activity"/>
    <property type="evidence" value="ECO:0007669"/>
    <property type="project" value="InterPro"/>
</dbReference>
<evidence type="ECO:0000256" key="7">
    <source>
        <dbReference type="ARBA" id="ARBA00023136"/>
    </source>
</evidence>
<dbReference type="PANTHER" id="PTHR32024:SF1">
    <property type="entry name" value="KTR SYSTEM POTASSIUM UPTAKE PROTEIN B"/>
    <property type="match status" value="1"/>
</dbReference>
<sequence>MASIEPALARTGRLRARYARWAERPARSLLAGYLAYMTIGWVLLLLPISRSEVVAPLDSLFIAASAVSTTGLATVDPGSSYSGFGEAVILSLIQLGGLGYMTIGSFALIAVQRRLSSHRAANARAAFELPERIDPRPFLMSVVLFTLLAEAAGAAALYPMFRDAGEAAPLWAAIFHSVSAFCTAGFSLFPNSLEDYSAHAGVSLVISALSLLGAMGFLVVVDVWRSLRRRRARAFFTTKMIVRITAAFLLLGTALLAIDDPTIAALPLGERLLAAFFQTMTAATTVGFDTVPISSLGPASVMGLLVLMVIGASPAGTGGGLKTTSFAALFALVRATLRGESEVRFAGRRLPEEKLRAAGASLAYYAGVMSIAMILLLSTESAPFEQVLFEAVSAVGTVGLSLGLTGDLTAAGKLIVIVLMTAGRLGILTFGIALARHRPPENRADPTL</sequence>
<feature type="transmembrane region" description="Helical" evidence="8">
    <location>
        <begin position="170"/>
        <end position="189"/>
    </location>
</feature>
<evidence type="ECO:0000256" key="5">
    <source>
        <dbReference type="ARBA" id="ARBA00022989"/>
    </source>
</evidence>
<feature type="transmembrane region" description="Helical" evidence="8">
    <location>
        <begin position="138"/>
        <end position="158"/>
    </location>
</feature>
<evidence type="ECO:0000256" key="8">
    <source>
        <dbReference type="SAM" id="Phobius"/>
    </source>
</evidence>
<dbReference type="GO" id="GO:0005886">
    <property type="term" value="C:plasma membrane"/>
    <property type="evidence" value="ECO:0007669"/>
    <property type="project" value="UniProtKB-SubCell"/>
</dbReference>
<reference evidence="9 10" key="1">
    <citation type="submission" date="2020-02" db="EMBL/GenBank/DDBJ databases">
        <title>Pseudoroseicyclus tamarix, sp. nov., isolated from offshore sediment of a Tamarix chinensis forest.</title>
        <authorList>
            <person name="Gai Y."/>
        </authorList>
    </citation>
    <scope>NUCLEOTIDE SEQUENCE [LARGE SCALE GENOMIC DNA]</scope>
    <source>
        <strain evidence="9 10">CLL3-39</strain>
    </source>
</reference>
<keyword evidence="3" id="KW-1003">Cell membrane</keyword>
<feature type="transmembrane region" description="Helical" evidence="8">
    <location>
        <begin position="414"/>
        <end position="435"/>
    </location>
</feature>
<evidence type="ECO:0000313" key="10">
    <source>
        <dbReference type="Proteomes" id="UP000474757"/>
    </source>
</evidence>
<feature type="transmembrane region" description="Helical" evidence="8">
    <location>
        <begin position="30"/>
        <end position="48"/>
    </location>
</feature>
<gene>
    <name evidence="9" type="ORF">GZA08_12470</name>
</gene>
<evidence type="ECO:0000256" key="2">
    <source>
        <dbReference type="ARBA" id="ARBA00022448"/>
    </source>
</evidence>
<feature type="transmembrane region" description="Helical" evidence="8">
    <location>
        <begin position="54"/>
        <end position="75"/>
    </location>
</feature>
<comment type="caution">
    <text evidence="9">The sequence shown here is derived from an EMBL/GenBank/DDBJ whole genome shotgun (WGS) entry which is preliminary data.</text>
</comment>
<evidence type="ECO:0000256" key="6">
    <source>
        <dbReference type="ARBA" id="ARBA00023065"/>
    </source>
</evidence>
<keyword evidence="2" id="KW-0813">Transport</keyword>
<keyword evidence="4 8" id="KW-0812">Transmembrane</keyword>
<keyword evidence="5 8" id="KW-1133">Transmembrane helix</keyword>
<keyword evidence="10" id="KW-1185">Reference proteome</keyword>